<accession>A0ABY4XMB4</accession>
<dbReference type="Proteomes" id="UP001055420">
    <property type="component" value="Chromosome"/>
</dbReference>
<dbReference type="InterPro" id="IPR036465">
    <property type="entry name" value="vWFA_dom_sf"/>
</dbReference>
<reference evidence="2" key="1">
    <citation type="submission" date="2022-06" db="EMBL/GenBank/DDBJ databases">
        <title>Novel species in genus Dyadobacter.</title>
        <authorList>
            <person name="Ma C."/>
        </authorList>
    </citation>
    <scope>NUCLEOTIDE SEQUENCE</scope>
    <source>
        <strain evidence="2">CY22</strain>
    </source>
</reference>
<proteinExistence type="predicted"/>
<evidence type="ECO:0000313" key="3">
    <source>
        <dbReference type="Proteomes" id="UP001055420"/>
    </source>
</evidence>
<dbReference type="Gene3D" id="3.40.50.410">
    <property type="entry name" value="von Willebrand factor, type A domain"/>
    <property type="match status" value="1"/>
</dbReference>
<feature type="domain" description="VWFA" evidence="1">
    <location>
        <begin position="17"/>
        <end position="272"/>
    </location>
</feature>
<evidence type="ECO:0000259" key="1">
    <source>
        <dbReference type="PROSITE" id="PS50234"/>
    </source>
</evidence>
<sequence>MNSTDNSKQWSSAHPGYIIFLVDQSGSMSEKYAEGKTKAEFTASVINRTISELVNTNMDGDKIKDRVFISLIGYGGNGGNSVDDLRSDYLSSFGDNPIKIEKGKQKQPDGNGGFIEVNVEIPIFLEPKSPRNGRTPMGDAFSFAKQLIDGWITKKPENPAPIIINISDGMPYNGIPNEEKVKSIRVAKEIMEIITNDGNPLLFNVHLGNGSPKHEFTNNDSQLDEQAAFLFNVSSLVPNSFKTSAQQYDFVLDDNSRGFVSNADPITMTKFIQFGSMSGNDLKTN</sequence>
<protein>
    <recommendedName>
        <fullName evidence="1">VWFA domain-containing protein</fullName>
    </recommendedName>
</protein>
<dbReference type="EMBL" id="CP098805">
    <property type="protein sequence ID" value="USJ31396.1"/>
    <property type="molecule type" value="Genomic_DNA"/>
</dbReference>
<dbReference type="RefSeq" id="WP_235164436.1">
    <property type="nucleotide sequence ID" value="NZ_CP098805.1"/>
</dbReference>
<gene>
    <name evidence="2" type="ORF">NFI80_01380</name>
</gene>
<evidence type="ECO:0000313" key="2">
    <source>
        <dbReference type="EMBL" id="USJ31396.1"/>
    </source>
</evidence>
<organism evidence="2 3">
    <name type="scientific">Dyadobacter chenhuakuii</name>
    <dbReference type="NCBI Taxonomy" id="2909339"/>
    <lineage>
        <taxon>Bacteria</taxon>
        <taxon>Pseudomonadati</taxon>
        <taxon>Bacteroidota</taxon>
        <taxon>Cytophagia</taxon>
        <taxon>Cytophagales</taxon>
        <taxon>Spirosomataceae</taxon>
        <taxon>Dyadobacter</taxon>
    </lineage>
</organism>
<dbReference type="SUPFAM" id="SSF53300">
    <property type="entry name" value="vWA-like"/>
    <property type="match status" value="1"/>
</dbReference>
<name>A0ABY4XMB4_9BACT</name>
<dbReference type="PROSITE" id="PS50234">
    <property type="entry name" value="VWFA"/>
    <property type="match status" value="1"/>
</dbReference>
<dbReference type="InterPro" id="IPR002035">
    <property type="entry name" value="VWF_A"/>
</dbReference>
<keyword evidence="3" id="KW-1185">Reference proteome</keyword>